<accession>A0A914RWM2</accession>
<organism evidence="1 2">
    <name type="scientific">Parascaris equorum</name>
    <name type="common">Equine roundworm</name>
    <dbReference type="NCBI Taxonomy" id="6256"/>
    <lineage>
        <taxon>Eukaryota</taxon>
        <taxon>Metazoa</taxon>
        <taxon>Ecdysozoa</taxon>
        <taxon>Nematoda</taxon>
        <taxon>Chromadorea</taxon>
        <taxon>Rhabditida</taxon>
        <taxon>Spirurina</taxon>
        <taxon>Ascaridomorpha</taxon>
        <taxon>Ascaridoidea</taxon>
        <taxon>Ascarididae</taxon>
        <taxon>Parascaris</taxon>
    </lineage>
</organism>
<keyword evidence="1" id="KW-1185">Reference proteome</keyword>
<evidence type="ECO:0000313" key="2">
    <source>
        <dbReference type="WBParaSite" id="PEQ_0001060201-mRNA-1"/>
    </source>
</evidence>
<name>A0A914RWM2_PAREQ</name>
<sequence length="101" mass="11512">MGRNRDVSDRILKIRRSAEGCGGRDLKTASDPFAISMYAFDIFKYYVFREVIFNSDLLLIVSSASCLAEAMLKSTDGFVVSAFFREHVLFIMRDLRIPGEF</sequence>
<proteinExistence type="predicted"/>
<reference evidence="2" key="1">
    <citation type="submission" date="2022-11" db="UniProtKB">
        <authorList>
            <consortium name="WormBaseParasite"/>
        </authorList>
    </citation>
    <scope>IDENTIFICATION</scope>
</reference>
<protein>
    <submittedName>
        <fullName evidence="2">Uncharacterized protein</fullName>
    </submittedName>
</protein>
<dbReference type="WBParaSite" id="PEQ_0001060201-mRNA-1">
    <property type="protein sequence ID" value="PEQ_0001060201-mRNA-1"/>
    <property type="gene ID" value="PEQ_0001060201"/>
</dbReference>
<evidence type="ECO:0000313" key="1">
    <source>
        <dbReference type="Proteomes" id="UP000887564"/>
    </source>
</evidence>
<dbReference type="AlphaFoldDB" id="A0A914RWM2"/>
<dbReference type="Proteomes" id="UP000887564">
    <property type="component" value="Unplaced"/>
</dbReference>